<feature type="domain" description="Tyr recombinase" evidence="2">
    <location>
        <begin position="118"/>
        <end position="334"/>
    </location>
</feature>
<reference evidence="4" key="1">
    <citation type="submission" date="2013-11" db="EMBL/GenBank/DDBJ databases">
        <authorList>
            <person name="Hoang H.T."/>
            <person name="Killian M.L."/>
            <person name="Madson D.M."/>
            <person name="Arruda P.H.E."/>
            <person name="Sun D."/>
            <person name="Schwartz K.J."/>
            <person name="Yoon K."/>
        </authorList>
    </citation>
    <scope>NUCLEOTIDE SEQUENCE [LARGE SCALE GENOMIC DNA]</scope>
    <source>
        <strain evidence="4">CDK2</strain>
    </source>
</reference>
<comment type="caution">
    <text evidence="3">The sequence shown here is derived from an EMBL/GenBank/DDBJ whole genome shotgun (WGS) entry which is preliminary data.</text>
</comment>
<dbReference type="Proteomes" id="UP000050535">
    <property type="component" value="Unassembled WGS sequence"/>
</dbReference>
<keyword evidence="1" id="KW-0233">DNA recombination</keyword>
<dbReference type="InterPro" id="IPR011010">
    <property type="entry name" value="DNA_brk_join_enz"/>
</dbReference>
<protein>
    <submittedName>
        <fullName evidence="3">Site-specific tyrosine recombinase XerC</fullName>
    </submittedName>
</protein>
<dbReference type="GO" id="GO:0006310">
    <property type="term" value="P:DNA recombination"/>
    <property type="evidence" value="ECO:0007669"/>
    <property type="project" value="UniProtKB-KW"/>
</dbReference>
<sequence>MQATDVDWFDHYYEKFIANKDIVQESKDDYRLSFDDWKEHMSGTGRHPTLPAESHLDSFIMEKLVSMSGERVRVKLNHVKLVYEWMQRENRLPHPADHNPFYDALDRYESQLKSKEAKDFPKVTIEDIRRVVKSIKHVGERAMTVFQLKTGVRSSELGNVRFPEITLTNHDVMDHYEPLGIGTSDQLDGIENAVYIPPHKVRKGNKRTRPTVIPIDDETRKALVDWLLIRPDNGDDHLFLTQKGKPVDKSSLRYVWEKHWHPEFEYGDEDKYRSIVPHYSRHWMSSWFRAEKDFPEPWVQYLRGDKQGPDIGTRRSAMHRYIHMHYEQVEDSYRRDVFPLGL</sequence>
<dbReference type="GO" id="GO:0003677">
    <property type="term" value="F:DNA binding"/>
    <property type="evidence" value="ECO:0007669"/>
    <property type="project" value="InterPro"/>
</dbReference>
<dbReference type="AlphaFoldDB" id="A0A0P7GSM0"/>
<dbReference type="Gene3D" id="1.10.443.10">
    <property type="entry name" value="Intergrase catalytic core"/>
    <property type="match status" value="1"/>
</dbReference>
<accession>A0A0P7GSM0</accession>
<dbReference type="SUPFAM" id="SSF56349">
    <property type="entry name" value="DNA breaking-rejoining enzymes"/>
    <property type="match status" value="1"/>
</dbReference>
<evidence type="ECO:0000256" key="1">
    <source>
        <dbReference type="ARBA" id="ARBA00023172"/>
    </source>
</evidence>
<dbReference type="PROSITE" id="PS51898">
    <property type="entry name" value="TYR_RECOMBINASE"/>
    <property type="match status" value="1"/>
</dbReference>
<dbReference type="STRING" id="699431.SY89_02686"/>
<dbReference type="EMBL" id="LGUC01000001">
    <property type="protein sequence ID" value="KPN31929.1"/>
    <property type="molecule type" value="Genomic_DNA"/>
</dbReference>
<dbReference type="Pfam" id="PF00589">
    <property type="entry name" value="Phage_integrase"/>
    <property type="match status" value="1"/>
</dbReference>
<proteinExistence type="predicted"/>
<name>A0A0P7GSM0_9EURY</name>
<evidence type="ECO:0000259" key="2">
    <source>
        <dbReference type="PROSITE" id="PS51898"/>
    </source>
</evidence>
<keyword evidence="4" id="KW-1185">Reference proteome</keyword>
<dbReference type="InterPro" id="IPR013762">
    <property type="entry name" value="Integrase-like_cat_sf"/>
</dbReference>
<dbReference type="InterPro" id="IPR002104">
    <property type="entry name" value="Integrase_catalytic"/>
</dbReference>
<organism evidence="3 4">
    <name type="scientific">Halolamina pelagica</name>
    <dbReference type="NCBI Taxonomy" id="699431"/>
    <lineage>
        <taxon>Archaea</taxon>
        <taxon>Methanobacteriati</taxon>
        <taxon>Methanobacteriota</taxon>
        <taxon>Stenosarchaea group</taxon>
        <taxon>Halobacteria</taxon>
        <taxon>Halobacteriales</taxon>
        <taxon>Haloferacaceae</taxon>
    </lineage>
</organism>
<dbReference type="GO" id="GO:0015074">
    <property type="term" value="P:DNA integration"/>
    <property type="evidence" value="ECO:0007669"/>
    <property type="project" value="InterPro"/>
</dbReference>
<gene>
    <name evidence="3" type="ORF">SY89_02686</name>
</gene>
<evidence type="ECO:0000313" key="3">
    <source>
        <dbReference type="EMBL" id="KPN31929.1"/>
    </source>
</evidence>
<evidence type="ECO:0000313" key="4">
    <source>
        <dbReference type="Proteomes" id="UP000050535"/>
    </source>
</evidence>